<dbReference type="PANTHER" id="PTHR39158">
    <property type="entry name" value="OS08G0560600 PROTEIN"/>
    <property type="match status" value="1"/>
</dbReference>
<evidence type="ECO:0000313" key="2">
    <source>
        <dbReference type="EMBL" id="SFQ73191.1"/>
    </source>
</evidence>
<comment type="caution">
    <text evidence="2">The sequence shown here is derived from an EMBL/GenBank/DDBJ whole genome shotgun (WGS) entry which is preliminary data.</text>
</comment>
<evidence type="ECO:0000313" key="3">
    <source>
        <dbReference type="Proteomes" id="UP000182762"/>
    </source>
</evidence>
<accession>A0A1I6AWU3</accession>
<gene>
    <name evidence="2" type="ORF">SAMN02745910_03096</name>
</gene>
<dbReference type="InterPro" id="IPR018961">
    <property type="entry name" value="DnaJ_homolog_subfam-C_membr-28"/>
</dbReference>
<dbReference type="EMBL" id="FOXX01000007">
    <property type="protein sequence ID" value="SFQ73191.1"/>
    <property type="molecule type" value="Genomic_DNA"/>
</dbReference>
<dbReference type="Proteomes" id="UP000182762">
    <property type="component" value="Unassembled WGS sequence"/>
</dbReference>
<dbReference type="PANTHER" id="PTHR39158:SF1">
    <property type="entry name" value="DNAJ HOMOLOG SUBFAMILY C MEMBER 28"/>
    <property type="match status" value="1"/>
</dbReference>
<dbReference type="GeneID" id="93711715"/>
<evidence type="ECO:0000259" key="1">
    <source>
        <dbReference type="Pfam" id="PF09350"/>
    </source>
</evidence>
<protein>
    <recommendedName>
        <fullName evidence="1">DnaJ homologue subfamily C member 28 conserved domain-containing protein</fullName>
    </recommendedName>
</protein>
<proteinExistence type="predicted"/>
<name>A0A1I6AWU3_9BACI</name>
<dbReference type="InterPro" id="IPR052573">
    <property type="entry name" value="DnaJ_C_subfamily_28"/>
</dbReference>
<reference evidence="2 3" key="1">
    <citation type="submission" date="2016-10" db="EMBL/GenBank/DDBJ databases">
        <authorList>
            <person name="Varghese N."/>
            <person name="Submissions S."/>
        </authorList>
    </citation>
    <scope>NUCLEOTIDE SEQUENCE [LARGE SCALE GENOMIC DNA]</scope>
    <source>
        <strain evidence="2 3">DSM 13796</strain>
    </source>
</reference>
<dbReference type="Pfam" id="PF09350">
    <property type="entry name" value="DJC28_CD"/>
    <property type="match status" value="1"/>
</dbReference>
<dbReference type="RefSeq" id="WP_061803358.1">
    <property type="nucleotide sequence ID" value="NZ_FOXX01000007.1"/>
</dbReference>
<feature type="domain" description="DnaJ homologue subfamily C member 28 conserved" evidence="1">
    <location>
        <begin position="6"/>
        <end position="73"/>
    </location>
</feature>
<sequence>MDFTRLVEEKIKKSIADGDFENLEGKGEPLKLEDLSHVPEELRTSYKILKNSGYLPEEMMLKKNIAELEDLLAVCEGKEEKEHLEEKISEKLLCFNLLMEKRKLSHSRAFKQYQSKIHNRLF</sequence>
<organism evidence="2 3">
    <name type="scientific">Priestia endophytica DSM 13796</name>
    <dbReference type="NCBI Taxonomy" id="1121089"/>
    <lineage>
        <taxon>Bacteria</taxon>
        <taxon>Bacillati</taxon>
        <taxon>Bacillota</taxon>
        <taxon>Bacilli</taxon>
        <taxon>Bacillales</taxon>
        <taxon>Bacillaceae</taxon>
        <taxon>Priestia</taxon>
    </lineage>
</organism>
<keyword evidence="3" id="KW-1185">Reference proteome</keyword>